<evidence type="ECO:0000256" key="1">
    <source>
        <dbReference type="SAM" id="MobiDB-lite"/>
    </source>
</evidence>
<reference evidence="2 3" key="1">
    <citation type="submission" date="2023-03" db="EMBL/GenBank/DDBJ databases">
        <authorList>
            <person name="Shen W."/>
            <person name="Cai J."/>
        </authorList>
    </citation>
    <scope>NUCLEOTIDE SEQUENCE [LARGE SCALE GENOMIC DNA]</scope>
    <source>
        <strain evidence="2 3">B516</strain>
    </source>
</reference>
<protein>
    <submittedName>
        <fullName evidence="2">Uncharacterized protein</fullName>
    </submittedName>
</protein>
<accession>A0ABD5FNI4</accession>
<gene>
    <name evidence="2" type="ORF">P7I34_14000</name>
</gene>
<name>A0ABD5FNI4_ENTCA</name>
<organism evidence="2 3">
    <name type="scientific">Enterococcus casseliflavus</name>
    <name type="common">Enterococcus flavescens</name>
    <dbReference type="NCBI Taxonomy" id="37734"/>
    <lineage>
        <taxon>Bacteria</taxon>
        <taxon>Bacillati</taxon>
        <taxon>Bacillota</taxon>
        <taxon>Bacilli</taxon>
        <taxon>Lactobacillales</taxon>
        <taxon>Enterococcaceae</taxon>
        <taxon>Enterococcus</taxon>
    </lineage>
</organism>
<dbReference type="Proteomes" id="UP001253851">
    <property type="component" value="Unassembled WGS sequence"/>
</dbReference>
<dbReference type="RefSeq" id="WP_260611253.1">
    <property type="nucleotide sequence ID" value="NZ_CABGRH010000002.1"/>
</dbReference>
<feature type="region of interest" description="Disordered" evidence="1">
    <location>
        <begin position="1"/>
        <end position="44"/>
    </location>
</feature>
<sequence length="44" mass="5081">MRKDEFVQASLTGEHERRILPKAANQLNKSRTKAMPSRNRSLVD</sequence>
<evidence type="ECO:0000313" key="3">
    <source>
        <dbReference type="Proteomes" id="UP001253851"/>
    </source>
</evidence>
<proteinExistence type="predicted"/>
<comment type="caution">
    <text evidence="2">The sequence shown here is derived from an EMBL/GenBank/DDBJ whole genome shotgun (WGS) entry which is preliminary data.</text>
</comment>
<dbReference type="EMBL" id="JARQDZ010000009">
    <property type="protein sequence ID" value="MDT2983786.1"/>
    <property type="molecule type" value="Genomic_DNA"/>
</dbReference>
<evidence type="ECO:0000313" key="2">
    <source>
        <dbReference type="EMBL" id="MDT2983786.1"/>
    </source>
</evidence>
<dbReference type="AlphaFoldDB" id="A0ABD5FNI4"/>